<dbReference type="EMBL" id="AAYG02000011">
    <property type="protein sequence ID" value="EDN78176.1"/>
    <property type="molecule type" value="Genomic_DNA"/>
</dbReference>
<evidence type="ECO:0000313" key="2">
    <source>
        <dbReference type="Proteomes" id="UP000004410"/>
    </source>
</evidence>
<evidence type="ECO:0000313" key="1">
    <source>
        <dbReference type="EMBL" id="EDN78176.1"/>
    </source>
</evidence>
<sequence length="177" mass="20731">MAKKNYHPVSAEVENNPLYHDTYKLLRCYRDSTYSLMVAVRQVEIQFQLEYNTSVDEFLDSIYAAGADLGDSQIEEWAKSIARSNKMIKLLLSSVDLLRRNHKHGEEYYWILYYAFLSPHELKNTEEILEELEKHVPSISYRTYYRKRQAAISALSSILWGFSAKGTLETLNKFFPN</sequence>
<name>A7B1Q4_MEDG7</name>
<dbReference type="GeneID" id="57433810"/>
<dbReference type="AlphaFoldDB" id="A7B1Q4"/>
<comment type="caution">
    <text evidence="1">The sequence shown here is derived from an EMBL/GenBank/DDBJ whole genome shotgun (WGS) entry which is preliminary data.</text>
</comment>
<reference evidence="1 2" key="1">
    <citation type="submission" date="2007-04" db="EMBL/GenBank/DDBJ databases">
        <authorList>
            <person name="Fulton L."/>
            <person name="Clifton S."/>
            <person name="Fulton B."/>
            <person name="Xu J."/>
            <person name="Minx P."/>
            <person name="Pepin K.H."/>
            <person name="Johnson M."/>
            <person name="Thiruvilangam P."/>
            <person name="Bhonagiri V."/>
            <person name="Nash W.E."/>
            <person name="Mardis E.R."/>
            <person name="Wilson R.K."/>
        </authorList>
    </citation>
    <scope>NUCLEOTIDE SEQUENCE [LARGE SCALE GENOMIC DNA]</scope>
    <source>
        <strain evidence="1 2">ATCC 29149</strain>
    </source>
</reference>
<reference evidence="1 2" key="2">
    <citation type="submission" date="2007-06" db="EMBL/GenBank/DDBJ databases">
        <title>Draft genome sequence of Ruminococcus gnavus (ATCC 29149).</title>
        <authorList>
            <person name="Sudarsanam P."/>
            <person name="Ley R."/>
            <person name="Guruge J."/>
            <person name="Turnbaugh P.J."/>
            <person name="Mahowald M."/>
            <person name="Liep D."/>
            <person name="Gordon J."/>
        </authorList>
    </citation>
    <scope>NUCLEOTIDE SEQUENCE [LARGE SCALE GENOMIC DNA]</scope>
    <source>
        <strain evidence="1 2">ATCC 29149</strain>
    </source>
</reference>
<gene>
    <name evidence="1" type="ORF">RUMGNA_01480</name>
</gene>
<dbReference type="PaxDb" id="411470-RUMGNA_01480"/>
<protein>
    <submittedName>
        <fullName evidence="1">Uncharacterized protein</fullName>
    </submittedName>
</protein>
<dbReference type="eggNOG" id="ENOG502Z8Y3">
    <property type="taxonomic scope" value="Bacteria"/>
</dbReference>
<proteinExistence type="predicted"/>
<accession>A7B1Q4</accession>
<organism evidence="1 2">
    <name type="scientific">Mediterraneibacter gnavus (strain ATCC 29149 / DSM 114966 / JCM 6515 / VPI C7-9)</name>
    <name type="common">Ruminococcus gnavus</name>
    <dbReference type="NCBI Taxonomy" id="411470"/>
    <lineage>
        <taxon>Bacteria</taxon>
        <taxon>Bacillati</taxon>
        <taxon>Bacillota</taxon>
        <taxon>Clostridia</taxon>
        <taxon>Lachnospirales</taxon>
        <taxon>Lachnospiraceae</taxon>
        <taxon>Mediterraneibacter</taxon>
    </lineage>
</organism>
<dbReference type="Proteomes" id="UP000004410">
    <property type="component" value="Unassembled WGS sequence"/>
</dbReference>
<dbReference type="RefSeq" id="WP_004223594.1">
    <property type="nucleotide sequence ID" value="NZ_AAYG02000011.1"/>
</dbReference>